<reference evidence="1" key="1">
    <citation type="submission" date="2021-02" db="EMBL/GenBank/DDBJ databases">
        <authorList>
            <consortium name="DOE Joint Genome Institute"/>
            <person name="Ahrendt S."/>
            <person name="Looney B.P."/>
            <person name="Miyauchi S."/>
            <person name="Morin E."/>
            <person name="Drula E."/>
            <person name="Courty P.E."/>
            <person name="Chicoki N."/>
            <person name="Fauchery L."/>
            <person name="Kohler A."/>
            <person name="Kuo A."/>
            <person name="Labutti K."/>
            <person name="Pangilinan J."/>
            <person name="Lipzen A."/>
            <person name="Riley R."/>
            <person name="Andreopoulos W."/>
            <person name="He G."/>
            <person name="Johnson J."/>
            <person name="Barry K.W."/>
            <person name="Grigoriev I.V."/>
            <person name="Nagy L."/>
            <person name="Hibbett D."/>
            <person name="Henrissat B."/>
            <person name="Matheny P.B."/>
            <person name="Labbe J."/>
            <person name="Martin F."/>
        </authorList>
    </citation>
    <scope>NUCLEOTIDE SEQUENCE</scope>
    <source>
        <strain evidence="1">FP105234-sp</strain>
    </source>
</reference>
<protein>
    <submittedName>
        <fullName evidence="1">Uncharacterized protein</fullName>
    </submittedName>
</protein>
<accession>A0ACB8SAK5</accession>
<reference evidence="1" key="2">
    <citation type="journal article" date="2022" name="New Phytol.">
        <title>Evolutionary transition to the ectomycorrhizal habit in the genomes of a hyperdiverse lineage of mushroom-forming fungi.</title>
        <authorList>
            <person name="Looney B."/>
            <person name="Miyauchi S."/>
            <person name="Morin E."/>
            <person name="Drula E."/>
            <person name="Courty P.E."/>
            <person name="Kohler A."/>
            <person name="Kuo A."/>
            <person name="LaButti K."/>
            <person name="Pangilinan J."/>
            <person name="Lipzen A."/>
            <person name="Riley R."/>
            <person name="Andreopoulos W."/>
            <person name="He G."/>
            <person name="Johnson J."/>
            <person name="Nolan M."/>
            <person name="Tritt A."/>
            <person name="Barry K.W."/>
            <person name="Grigoriev I.V."/>
            <person name="Nagy L.G."/>
            <person name="Hibbett D."/>
            <person name="Henrissat B."/>
            <person name="Matheny P.B."/>
            <person name="Labbe J."/>
            <person name="Martin F.M."/>
        </authorList>
    </citation>
    <scope>NUCLEOTIDE SEQUENCE</scope>
    <source>
        <strain evidence="1">FP105234-sp</strain>
    </source>
</reference>
<feature type="non-terminal residue" evidence="1">
    <location>
        <position position="134"/>
    </location>
</feature>
<gene>
    <name evidence="1" type="ORF">FA95DRAFT_1461601</name>
</gene>
<organism evidence="1 2">
    <name type="scientific">Auriscalpium vulgare</name>
    <dbReference type="NCBI Taxonomy" id="40419"/>
    <lineage>
        <taxon>Eukaryota</taxon>
        <taxon>Fungi</taxon>
        <taxon>Dikarya</taxon>
        <taxon>Basidiomycota</taxon>
        <taxon>Agaricomycotina</taxon>
        <taxon>Agaricomycetes</taxon>
        <taxon>Russulales</taxon>
        <taxon>Auriscalpiaceae</taxon>
        <taxon>Auriscalpium</taxon>
    </lineage>
</organism>
<sequence>PGGCGRCKVPAPPVCCELCSPDSFSSFALPPDDSSLTSKKKNRTRVSNKYDAGPSDMSLRDALHKFRKARTIALFDVPTLRSYGPGVVMPNDILERIVDAAHAQQLSTVNDIAEITHWNRAAELGPEILDIIRQ</sequence>
<evidence type="ECO:0000313" key="2">
    <source>
        <dbReference type="Proteomes" id="UP000814033"/>
    </source>
</evidence>
<comment type="caution">
    <text evidence="1">The sequence shown here is derived from an EMBL/GenBank/DDBJ whole genome shotgun (WGS) entry which is preliminary data.</text>
</comment>
<keyword evidence="2" id="KW-1185">Reference proteome</keyword>
<dbReference type="Proteomes" id="UP000814033">
    <property type="component" value="Unassembled WGS sequence"/>
</dbReference>
<proteinExistence type="predicted"/>
<name>A0ACB8SAK5_9AGAM</name>
<feature type="non-terminal residue" evidence="1">
    <location>
        <position position="1"/>
    </location>
</feature>
<dbReference type="EMBL" id="MU275842">
    <property type="protein sequence ID" value="KAI0052950.1"/>
    <property type="molecule type" value="Genomic_DNA"/>
</dbReference>
<evidence type="ECO:0000313" key="1">
    <source>
        <dbReference type="EMBL" id="KAI0052950.1"/>
    </source>
</evidence>